<evidence type="ECO:0000313" key="6">
    <source>
        <dbReference type="Proteomes" id="UP001164761"/>
    </source>
</evidence>
<keyword evidence="1" id="KW-0805">Transcription regulation</keyword>
<dbReference type="InterPro" id="IPR037923">
    <property type="entry name" value="HTH-like"/>
</dbReference>
<keyword evidence="6" id="KW-1185">Reference proteome</keyword>
<dbReference type="Proteomes" id="UP001164761">
    <property type="component" value="Chromosome"/>
</dbReference>
<feature type="domain" description="HTH araC/xylS-type" evidence="4">
    <location>
        <begin position="173"/>
        <end position="272"/>
    </location>
</feature>
<dbReference type="Pfam" id="PF12833">
    <property type="entry name" value="HTH_18"/>
    <property type="match status" value="1"/>
</dbReference>
<dbReference type="EMBL" id="CP104067">
    <property type="protein sequence ID" value="WAH40487.1"/>
    <property type="molecule type" value="Genomic_DNA"/>
</dbReference>
<dbReference type="PRINTS" id="PR00032">
    <property type="entry name" value="HTHARAC"/>
</dbReference>
<evidence type="ECO:0000259" key="4">
    <source>
        <dbReference type="PROSITE" id="PS01124"/>
    </source>
</evidence>
<dbReference type="RefSeq" id="WP_268004386.1">
    <property type="nucleotide sequence ID" value="NZ_BSUT01000001.1"/>
</dbReference>
<dbReference type="InterPro" id="IPR018060">
    <property type="entry name" value="HTH_AraC"/>
</dbReference>
<gene>
    <name evidence="5" type="ORF">NZD89_19455</name>
</gene>
<proteinExistence type="predicted"/>
<evidence type="ECO:0000313" key="5">
    <source>
        <dbReference type="EMBL" id="WAH40487.1"/>
    </source>
</evidence>
<evidence type="ECO:0000256" key="2">
    <source>
        <dbReference type="ARBA" id="ARBA00023125"/>
    </source>
</evidence>
<dbReference type="PROSITE" id="PS00041">
    <property type="entry name" value="HTH_ARAC_FAMILY_1"/>
    <property type="match status" value="1"/>
</dbReference>
<dbReference type="SUPFAM" id="SSF51215">
    <property type="entry name" value="Regulatory protein AraC"/>
    <property type="match status" value="1"/>
</dbReference>
<name>A0ABY6ZCC0_9BACL</name>
<organism evidence="5 6">
    <name type="scientific">Alicyclobacillus fastidiosus</name>
    <dbReference type="NCBI Taxonomy" id="392011"/>
    <lineage>
        <taxon>Bacteria</taxon>
        <taxon>Bacillati</taxon>
        <taxon>Bacillota</taxon>
        <taxon>Bacilli</taxon>
        <taxon>Bacillales</taxon>
        <taxon>Alicyclobacillaceae</taxon>
        <taxon>Alicyclobacillus</taxon>
    </lineage>
</organism>
<dbReference type="SMART" id="SM00342">
    <property type="entry name" value="HTH_ARAC"/>
    <property type="match status" value="1"/>
</dbReference>
<dbReference type="Gene3D" id="1.10.10.60">
    <property type="entry name" value="Homeodomain-like"/>
    <property type="match status" value="2"/>
</dbReference>
<dbReference type="InterPro" id="IPR020449">
    <property type="entry name" value="Tscrpt_reg_AraC-type_HTH"/>
</dbReference>
<accession>A0ABY6ZCC0</accession>
<dbReference type="SUPFAM" id="SSF46689">
    <property type="entry name" value="Homeodomain-like"/>
    <property type="match status" value="2"/>
</dbReference>
<dbReference type="PROSITE" id="PS01124">
    <property type="entry name" value="HTH_ARAC_FAMILY_2"/>
    <property type="match status" value="1"/>
</dbReference>
<keyword evidence="2" id="KW-0238">DNA-binding</keyword>
<evidence type="ECO:0000256" key="3">
    <source>
        <dbReference type="ARBA" id="ARBA00023163"/>
    </source>
</evidence>
<reference evidence="5" key="1">
    <citation type="submission" date="2022-08" db="EMBL/GenBank/DDBJ databases">
        <title>Alicyclobacillus fastidiosus DSM 17978, complete genome.</title>
        <authorList>
            <person name="Wang Q."/>
            <person name="Cai R."/>
            <person name="Wang Z."/>
        </authorList>
    </citation>
    <scope>NUCLEOTIDE SEQUENCE</scope>
    <source>
        <strain evidence="5">DSM 17978</strain>
    </source>
</reference>
<protein>
    <submittedName>
        <fullName evidence="5">AraC family transcriptional regulator</fullName>
    </submittedName>
</protein>
<dbReference type="InterPro" id="IPR018062">
    <property type="entry name" value="HTH_AraC-typ_CS"/>
</dbReference>
<keyword evidence="3" id="KW-0804">Transcription</keyword>
<dbReference type="PANTHER" id="PTHR43280:SF2">
    <property type="entry name" value="HTH-TYPE TRANSCRIPTIONAL REGULATOR EXSA"/>
    <property type="match status" value="1"/>
</dbReference>
<evidence type="ECO:0000256" key="1">
    <source>
        <dbReference type="ARBA" id="ARBA00023015"/>
    </source>
</evidence>
<dbReference type="PANTHER" id="PTHR43280">
    <property type="entry name" value="ARAC-FAMILY TRANSCRIPTIONAL REGULATOR"/>
    <property type="match status" value="1"/>
</dbReference>
<sequence>MSTTRSSNLNGNIPSIVFAGEIIVKPDSQLETRVIPEYELVYFPKRSHTRYLLGDQTYEVSAPGFIITRPGEQHAYFFDPLEATRHLFIHFTVQEQAALELELLRRAVWITSYNTLLPTLLRDIMNISYSEGFHWKVRCNRLLGVVLEELNAQLCQEEAHGQLSRPIRSPQLKAALQFIDENLNRNFRISEVASFTGWTQSHLSRVVKEYTGLSPSLFIMNKRIERACQLLLYGELTGIKEVAYAIGFDDEQYFCRCFRRVTGMSASEYRTAYGDARFQNLYPVDDRDTAYPLNQWFYFSGSNIRLMKTSQKGVDGEE</sequence>
<dbReference type="InterPro" id="IPR009057">
    <property type="entry name" value="Homeodomain-like_sf"/>
</dbReference>